<evidence type="ECO:0000256" key="4">
    <source>
        <dbReference type="SAM" id="SignalP"/>
    </source>
</evidence>
<dbReference type="AlphaFoldDB" id="A0A6I6J361"/>
<keyword evidence="5" id="KW-0645">Protease</keyword>
<dbReference type="KEGG" id="rom:EI983_13525"/>
<accession>A0A6I6J361</accession>
<dbReference type="GO" id="GO:0009002">
    <property type="term" value="F:serine-type D-Ala-D-Ala carboxypeptidase activity"/>
    <property type="evidence" value="ECO:0007669"/>
    <property type="project" value="UniProtKB-EC"/>
</dbReference>
<dbReference type="EC" id="3.4.16.4" evidence="5"/>
<comment type="similarity">
    <text evidence="1">Belongs to the peptidase S13 family.</text>
</comment>
<dbReference type="OrthoDB" id="5372081at2"/>
<dbReference type="InterPro" id="IPR000667">
    <property type="entry name" value="Peptidase_S13"/>
</dbReference>
<dbReference type="PRINTS" id="PR00922">
    <property type="entry name" value="DADACBPTASE3"/>
</dbReference>
<keyword evidence="4" id="KW-0732">Signal</keyword>
<evidence type="ECO:0000313" key="6">
    <source>
        <dbReference type="Proteomes" id="UP000428330"/>
    </source>
</evidence>
<dbReference type="Gene3D" id="3.40.710.10">
    <property type="entry name" value="DD-peptidase/beta-lactamase superfamily"/>
    <property type="match status" value="1"/>
</dbReference>
<dbReference type="GO" id="GO:0000270">
    <property type="term" value="P:peptidoglycan metabolic process"/>
    <property type="evidence" value="ECO:0007669"/>
    <property type="project" value="TreeGrafter"/>
</dbReference>
<evidence type="ECO:0000256" key="2">
    <source>
        <dbReference type="ARBA" id="ARBA00022801"/>
    </source>
</evidence>
<feature type="chain" id="PRO_5026152754" evidence="4">
    <location>
        <begin position="22"/>
        <end position="503"/>
    </location>
</feature>
<organism evidence="5 6">
    <name type="scientific">Roseovarius faecimaris</name>
    <dbReference type="NCBI Taxonomy" id="2494550"/>
    <lineage>
        <taxon>Bacteria</taxon>
        <taxon>Pseudomonadati</taxon>
        <taxon>Pseudomonadota</taxon>
        <taxon>Alphaproteobacteria</taxon>
        <taxon>Rhodobacterales</taxon>
        <taxon>Roseobacteraceae</taxon>
        <taxon>Roseovarius</taxon>
    </lineage>
</organism>
<sequence>MTKPFSRRLFLSGLLSGTATALFAEAPKVSLRPMARPSGAAATAASIKPKAAGAEALIAQAQLGGRVGFSVVDVTSGRVLEESDGRSGQPPASVTKAVTALYALHRLGAGYRFETRLIAASAVQGGVIKGDLILAGGGDPTLDTDALADLARKLKAAGVREIRGTIRPYGGALPSVAEIDRDQPDHVAYNPTVSGLNLNFNRVHFEWKRSGNGYAVTMDARSAKYRPEVRVARMSVAAREMPVYTYADKGDHDAWTVASKALGKGGARWLPVRKPEAYAAEVFATFARAHGIAVKPGKQVRTLPDTGVVLASHKSAPLREILRDMLKYSNNLTAEAVGMAATATQRGAGGSLSRSAQEMSTFARQTLGMSGARFVDHSGLGSASRVSAAAMAQALARVHRAGALKPILKPISMRHENGKINDAHPIKVMAKTGTLYFVSSLAGYMTAQDGTEMAFAIFAVNDQKRTQIDRRSDARPPGSASWNKRAKQLQQKLIERWGAVYGS</sequence>
<dbReference type="PROSITE" id="PS51318">
    <property type="entry name" value="TAT"/>
    <property type="match status" value="1"/>
</dbReference>
<dbReference type="InterPro" id="IPR012338">
    <property type="entry name" value="Beta-lactam/transpept-like"/>
</dbReference>
<dbReference type="GO" id="GO:0006508">
    <property type="term" value="P:proteolysis"/>
    <property type="evidence" value="ECO:0007669"/>
    <property type="project" value="InterPro"/>
</dbReference>
<dbReference type="SUPFAM" id="SSF56601">
    <property type="entry name" value="beta-lactamase/transpeptidase-like"/>
    <property type="match status" value="1"/>
</dbReference>
<dbReference type="EMBL" id="CP034348">
    <property type="protein sequence ID" value="QGX99228.1"/>
    <property type="molecule type" value="Genomic_DNA"/>
</dbReference>
<dbReference type="Gene3D" id="3.50.80.20">
    <property type="entry name" value="D-Ala-D-Ala carboxypeptidase C, peptidase S13"/>
    <property type="match status" value="1"/>
</dbReference>
<name>A0A6I6J361_9RHOB</name>
<keyword evidence="2 5" id="KW-0378">Hydrolase</keyword>
<protein>
    <submittedName>
        <fullName evidence="5">D-alanyl-D-alanine carboxypeptidase/D-alanyl-D-alanine-endopeptidase</fullName>
        <ecNumber evidence="5">3.4.16.4</ecNumber>
    </submittedName>
</protein>
<keyword evidence="5" id="KW-0121">Carboxypeptidase</keyword>
<gene>
    <name evidence="5" type="primary">dacB</name>
    <name evidence="5" type="ORF">EI983_13525</name>
</gene>
<dbReference type="Pfam" id="PF02113">
    <property type="entry name" value="Peptidase_S13"/>
    <property type="match status" value="1"/>
</dbReference>
<evidence type="ECO:0000256" key="1">
    <source>
        <dbReference type="ARBA" id="ARBA00006096"/>
    </source>
</evidence>
<dbReference type="PANTHER" id="PTHR30023">
    <property type="entry name" value="D-ALANYL-D-ALANINE CARBOXYPEPTIDASE"/>
    <property type="match status" value="1"/>
</dbReference>
<dbReference type="PANTHER" id="PTHR30023:SF0">
    <property type="entry name" value="PENICILLIN-SENSITIVE CARBOXYPEPTIDASE A"/>
    <property type="match status" value="1"/>
</dbReference>
<dbReference type="Proteomes" id="UP000428330">
    <property type="component" value="Chromosome"/>
</dbReference>
<feature type="region of interest" description="Disordered" evidence="3">
    <location>
        <begin position="466"/>
        <end position="485"/>
    </location>
</feature>
<reference evidence="6" key="1">
    <citation type="submission" date="2018-12" db="EMBL/GenBank/DDBJ databases">
        <title>Complete genome sequence of Roseovarius sp. MME-070.</title>
        <authorList>
            <person name="Nam Y.-D."/>
            <person name="Kang J."/>
            <person name="Chung W.-H."/>
            <person name="Park Y.S."/>
        </authorList>
    </citation>
    <scope>NUCLEOTIDE SEQUENCE [LARGE SCALE GENOMIC DNA]</scope>
    <source>
        <strain evidence="6">MME-070</strain>
    </source>
</reference>
<proteinExistence type="inferred from homology"/>
<feature type="signal peptide" evidence="4">
    <location>
        <begin position="1"/>
        <end position="21"/>
    </location>
</feature>
<dbReference type="RefSeq" id="WP_157707909.1">
    <property type="nucleotide sequence ID" value="NZ_CP034348.1"/>
</dbReference>
<evidence type="ECO:0000313" key="5">
    <source>
        <dbReference type="EMBL" id="QGX99228.1"/>
    </source>
</evidence>
<dbReference type="InterPro" id="IPR006311">
    <property type="entry name" value="TAT_signal"/>
</dbReference>
<evidence type="ECO:0000256" key="3">
    <source>
        <dbReference type="SAM" id="MobiDB-lite"/>
    </source>
</evidence>
<keyword evidence="6" id="KW-1185">Reference proteome</keyword>
<dbReference type="NCBIfam" id="TIGR00666">
    <property type="entry name" value="PBP4"/>
    <property type="match status" value="1"/>
</dbReference>